<gene>
    <name evidence="5" type="primary">kptA</name>
    <name evidence="6" type="ORF">ACFOW7_01460</name>
</gene>
<evidence type="ECO:0000256" key="4">
    <source>
        <dbReference type="ARBA" id="ARBA00025212"/>
    </source>
</evidence>
<dbReference type="PANTHER" id="PTHR12684:SF2">
    <property type="entry name" value="TRNA 2'-PHOSPHOTRANSFERASE 1"/>
    <property type="match status" value="1"/>
</dbReference>
<dbReference type="EC" id="2.7.1.-" evidence="5"/>
<dbReference type="Gene3D" id="3.20.170.30">
    <property type="match status" value="1"/>
</dbReference>
<sequence length="187" mass="20736">MSDAKHADQLVKYSRFLSMVLRHKPETIGLTLDAEGWADVDMLLAGAARSGRIISLPLLKQIVADNDKKRFSFSDDFRRIRAVQGHSVEVELGYPPAEPPPELYHGTIGDAVGQVFKDGLKPMSRQQVHLSADLDTARKVGARRGRPVILRVDSAAAAQAGILFYRSDNGVWLVDHMPAQYLSVFER</sequence>
<organism evidence="6 7">
    <name type="scientific">Chitinimonas lacunae</name>
    <dbReference type="NCBI Taxonomy" id="1963018"/>
    <lineage>
        <taxon>Bacteria</taxon>
        <taxon>Pseudomonadati</taxon>
        <taxon>Pseudomonadota</taxon>
        <taxon>Betaproteobacteria</taxon>
        <taxon>Neisseriales</taxon>
        <taxon>Chitinibacteraceae</taxon>
        <taxon>Chitinimonas</taxon>
    </lineage>
</organism>
<accession>A0ABV8MIP3</accession>
<comment type="caution">
    <text evidence="6">The sequence shown here is derived from an EMBL/GenBank/DDBJ whole genome shotgun (WGS) entry which is preliminary data.</text>
</comment>
<name>A0ABV8MIP3_9NEIS</name>
<dbReference type="NCBIfam" id="NF002014">
    <property type="entry name" value="PRK00819.1-4"/>
    <property type="match status" value="1"/>
</dbReference>
<dbReference type="SUPFAM" id="SSF56399">
    <property type="entry name" value="ADP-ribosylation"/>
    <property type="match status" value="1"/>
</dbReference>
<dbReference type="InterPro" id="IPR042080">
    <property type="entry name" value="RNA_2'-PTrans_N"/>
</dbReference>
<keyword evidence="2 5" id="KW-0808">Transferase</keyword>
<dbReference type="InterPro" id="IPR022928">
    <property type="entry name" value="RNA_2'-PTrans_KptA"/>
</dbReference>
<comment type="similarity">
    <text evidence="1 5">Belongs to the KptA/TPT1 family.</text>
</comment>
<protein>
    <recommendedName>
        <fullName evidence="5">Probable RNA 2'-phosphotransferase</fullName>
        <ecNumber evidence="5">2.7.1.-</ecNumber>
    </recommendedName>
</protein>
<dbReference type="InterPro" id="IPR042081">
    <property type="entry name" value="RNA_2'-PTrans_C"/>
</dbReference>
<keyword evidence="7" id="KW-1185">Reference proteome</keyword>
<reference evidence="7" key="1">
    <citation type="journal article" date="2019" name="Int. J. Syst. Evol. Microbiol.">
        <title>The Global Catalogue of Microorganisms (GCM) 10K type strain sequencing project: providing services to taxonomists for standard genome sequencing and annotation.</title>
        <authorList>
            <consortium name="The Broad Institute Genomics Platform"/>
            <consortium name="The Broad Institute Genome Sequencing Center for Infectious Disease"/>
            <person name="Wu L."/>
            <person name="Ma J."/>
        </authorList>
    </citation>
    <scope>NUCLEOTIDE SEQUENCE [LARGE SCALE GENOMIC DNA]</scope>
    <source>
        <strain evidence="7">LMG 29894</strain>
    </source>
</reference>
<dbReference type="InterPro" id="IPR002745">
    <property type="entry name" value="Ptrans_KptA/Tpt1"/>
</dbReference>
<dbReference type="EMBL" id="JBHSBU010000001">
    <property type="protein sequence ID" value="MFC4158014.1"/>
    <property type="molecule type" value="Genomic_DNA"/>
</dbReference>
<dbReference type="GO" id="GO:0016740">
    <property type="term" value="F:transferase activity"/>
    <property type="evidence" value="ECO:0007669"/>
    <property type="project" value="UniProtKB-KW"/>
</dbReference>
<evidence type="ECO:0000256" key="1">
    <source>
        <dbReference type="ARBA" id="ARBA00009836"/>
    </source>
</evidence>
<evidence type="ECO:0000256" key="5">
    <source>
        <dbReference type="HAMAP-Rule" id="MF_00299"/>
    </source>
</evidence>
<dbReference type="PANTHER" id="PTHR12684">
    <property type="entry name" value="PUTATIVE PHOSPHOTRANSFERASE"/>
    <property type="match status" value="1"/>
</dbReference>
<dbReference type="Gene3D" id="1.10.10.970">
    <property type="entry name" value="RNA 2'-phosphotransferase, Tpt1/KptA family, N-terminal domain"/>
    <property type="match status" value="1"/>
</dbReference>
<evidence type="ECO:0000256" key="3">
    <source>
        <dbReference type="ARBA" id="ARBA00023027"/>
    </source>
</evidence>
<proteinExistence type="inferred from homology"/>
<keyword evidence="3 5" id="KW-0520">NAD</keyword>
<evidence type="ECO:0000313" key="6">
    <source>
        <dbReference type="EMBL" id="MFC4158014.1"/>
    </source>
</evidence>
<dbReference type="Proteomes" id="UP001595791">
    <property type="component" value="Unassembled WGS sequence"/>
</dbReference>
<evidence type="ECO:0000256" key="2">
    <source>
        <dbReference type="ARBA" id="ARBA00022679"/>
    </source>
</evidence>
<dbReference type="RefSeq" id="WP_378160248.1">
    <property type="nucleotide sequence ID" value="NZ_JBHSBU010000001.1"/>
</dbReference>
<comment type="function">
    <text evidence="4 5">Removes the 2'-phosphate from RNA via an intermediate in which the phosphate is ADP-ribosylated by NAD followed by a presumed transesterification to release the RNA and generate ADP-ribose 1''-2''-cyclic phosphate (APPR&gt;P). May function as an ADP-ribosylase.</text>
</comment>
<dbReference type="Pfam" id="PF01885">
    <property type="entry name" value="PTS_2-RNA"/>
    <property type="match status" value="1"/>
</dbReference>
<dbReference type="HAMAP" id="MF_00299">
    <property type="entry name" value="KptA"/>
    <property type="match status" value="1"/>
</dbReference>
<evidence type="ECO:0000313" key="7">
    <source>
        <dbReference type="Proteomes" id="UP001595791"/>
    </source>
</evidence>